<reference evidence="8" key="1">
    <citation type="journal article" date="2009" name="PLoS Genet.">
        <title>Organised genome dynamics in the Escherichia coli species results in highly diverse adaptive paths.</title>
        <authorList>
            <person name="Touchon M."/>
            <person name="Hoede C."/>
            <person name="Tenaillon O."/>
            <person name="Barbe V."/>
            <person name="Baeriswyl S."/>
            <person name="Bidet P."/>
            <person name="Bingen E."/>
            <person name="Bonacorsi S."/>
            <person name="Bouchier C."/>
            <person name="Bouvet O."/>
            <person name="Calteau A."/>
            <person name="Chiapello H."/>
            <person name="Clermont O."/>
            <person name="Cruveiller S."/>
            <person name="Danchin A."/>
            <person name="Diard M."/>
            <person name="Dossat C."/>
            <person name="Karoui M.E."/>
            <person name="Frapy E."/>
            <person name="Garry L."/>
            <person name="Ghigo J.M."/>
            <person name="Gilles A.M."/>
            <person name="Johnson J."/>
            <person name="Le Bouguenec C."/>
            <person name="Lescat M."/>
            <person name="Mangenot S."/>
            <person name="Martinez-Jehanne V."/>
            <person name="Matic I."/>
            <person name="Nassif X."/>
            <person name="Oztas S."/>
            <person name="Petit M.A."/>
            <person name="Pichon C."/>
            <person name="Rouy Z."/>
            <person name="Ruf C.S."/>
            <person name="Schneider D."/>
            <person name="Tourret J."/>
            <person name="Vacherie B."/>
            <person name="Vallenet D."/>
            <person name="Medigue C."/>
            <person name="Rocha E.P.C."/>
            <person name="Denamur E."/>
        </authorList>
    </citation>
    <scope>NUCLEOTIDE SEQUENCE [LARGE SCALE GENOMIC DNA]</scope>
    <source>
        <strain evidence="8">S88 / ExPEC</strain>
    </source>
</reference>
<evidence type="ECO:0000256" key="2">
    <source>
        <dbReference type="ARBA" id="ARBA00023002"/>
    </source>
</evidence>
<evidence type="ECO:0000313" key="8">
    <source>
        <dbReference type="Proteomes" id="UP000000747"/>
    </source>
</evidence>
<evidence type="ECO:0000313" key="7">
    <source>
        <dbReference type="EMBL" id="CAR05074.1"/>
    </source>
</evidence>
<dbReference type="GO" id="GO:0004617">
    <property type="term" value="F:phosphoglycerate dehydrogenase activity"/>
    <property type="evidence" value="ECO:0007669"/>
    <property type="project" value="UniProtKB-EC"/>
</dbReference>
<feature type="domain" description="D-isomer specific 2-hydroxyacid dehydrogenase catalytic" evidence="5">
    <location>
        <begin position="31"/>
        <end position="313"/>
    </location>
</feature>
<dbReference type="GO" id="GO:0005829">
    <property type="term" value="C:cytosol"/>
    <property type="evidence" value="ECO:0007669"/>
    <property type="project" value="UniProtKB-ARBA"/>
</dbReference>
<evidence type="ECO:0000256" key="1">
    <source>
        <dbReference type="ARBA" id="ARBA00005854"/>
    </source>
</evidence>
<protein>
    <submittedName>
        <fullName evidence="7">Phosphoglycerate dehydrogenase</fullName>
        <ecNumber evidence="7">1.1.1.95</ecNumber>
    </submittedName>
</protein>
<dbReference type="InterPro" id="IPR050418">
    <property type="entry name" value="D-iso_2-hydroxyacid_DH_PdxB"/>
</dbReference>
<dbReference type="InterPro" id="IPR006140">
    <property type="entry name" value="D-isomer_DH_NAD-bd"/>
</dbReference>
<name>B7MDU9_ECO45</name>
<sequence>MHFLSLAFYKMKKIIITPRPFVGKGKVYIDKLKSAGYQVECNNSGGRYSKEELIEKIKDANAIITGNDPLSREVIDQAKNLKVISKYGVGLDNIDVDYANSKDIVVHKALNANSISVAEMTILMMLSSSRKYVEIESQARNGKDIRLVGYELYQKNLGLIGLGAIGQHVAHIAHSMGMTITAHDPHIDKSKVPSYIELKSPDEIYQYSDVISLHLPLLDSTRNIINDSVFEKMKSSAILINTARGGLVDEKSLYTALSNQKIAFASEDIELRERSKELTELKNYSITPHAASFTDEADHNTMQISIKNVLQELEKE</sequence>
<dbReference type="InterPro" id="IPR036291">
    <property type="entry name" value="NAD(P)-bd_dom_sf"/>
</dbReference>
<dbReference type="EMBL" id="CU928161">
    <property type="protein sequence ID" value="CAR05074.1"/>
    <property type="molecule type" value="Genomic_DNA"/>
</dbReference>
<dbReference type="CDD" id="cd12172">
    <property type="entry name" value="PGDH_like_2"/>
    <property type="match status" value="1"/>
</dbReference>
<evidence type="ECO:0000256" key="3">
    <source>
        <dbReference type="ARBA" id="ARBA00023027"/>
    </source>
</evidence>
<dbReference type="PROSITE" id="PS00670">
    <property type="entry name" value="D_2_HYDROXYACID_DH_2"/>
    <property type="match status" value="1"/>
</dbReference>
<accession>B7MDU9</accession>
<organism evidence="7 8">
    <name type="scientific">Escherichia coli O45:K1 (strain S88 / ExPEC)</name>
    <dbReference type="NCBI Taxonomy" id="585035"/>
    <lineage>
        <taxon>Bacteria</taxon>
        <taxon>Pseudomonadati</taxon>
        <taxon>Pseudomonadota</taxon>
        <taxon>Gammaproteobacteria</taxon>
        <taxon>Enterobacterales</taxon>
        <taxon>Enterobacteriaceae</taxon>
        <taxon>Escherichia</taxon>
    </lineage>
</organism>
<evidence type="ECO:0000259" key="6">
    <source>
        <dbReference type="Pfam" id="PF02826"/>
    </source>
</evidence>
<dbReference type="EC" id="1.1.1.95" evidence="7"/>
<dbReference type="InterPro" id="IPR006139">
    <property type="entry name" value="D-isomer_2_OHA_DH_cat_dom"/>
</dbReference>
<dbReference type="AlphaFoldDB" id="B7MDU9"/>
<keyword evidence="2 4" id="KW-0560">Oxidoreductase</keyword>
<dbReference type="Pfam" id="PF02826">
    <property type="entry name" value="2-Hacid_dh_C"/>
    <property type="match status" value="1"/>
</dbReference>
<dbReference type="InterPro" id="IPR029753">
    <property type="entry name" value="D-isomer_DH_CS"/>
</dbReference>
<proteinExistence type="inferred from homology"/>
<evidence type="ECO:0000259" key="5">
    <source>
        <dbReference type="Pfam" id="PF00389"/>
    </source>
</evidence>
<evidence type="ECO:0000256" key="4">
    <source>
        <dbReference type="RuleBase" id="RU003719"/>
    </source>
</evidence>
<gene>
    <name evidence="7" type="ordered locus">ECS88_3862</name>
</gene>
<comment type="similarity">
    <text evidence="1 4">Belongs to the D-isomer specific 2-hydroxyacid dehydrogenase family.</text>
</comment>
<dbReference type="Gene3D" id="3.40.50.720">
    <property type="entry name" value="NAD(P)-binding Rossmann-like Domain"/>
    <property type="match status" value="2"/>
</dbReference>
<keyword evidence="3" id="KW-0520">NAD</keyword>
<dbReference type="Proteomes" id="UP000000747">
    <property type="component" value="Chromosome"/>
</dbReference>
<dbReference type="PANTHER" id="PTHR43761:SF1">
    <property type="entry name" value="D-ISOMER SPECIFIC 2-HYDROXYACID DEHYDROGENASE CATALYTIC DOMAIN-CONTAINING PROTEIN-RELATED"/>
    <property type="match status" value="1"/>
</dbReference>
<dbReference type="PANTHER" id="PTHR43761">
    <property type="entry name" value="D-ISOMER SPECIFIC 2-HYDROXYACID DEHYDROGENASE FAMILY PROTEIN (AFU_ORTHOLOGUE AFUA_1G13630)"/>
    <property type="match status" value="1"/>
</dbReference>
<dbReference type="HOGENOM" id="CLU_019796_1_3_6"/>
<keyword evidence="8" id="KW-1185">Reference proteome</keyword>
<dbReference type="Pfam" id="PF00389">
    <property type="entry name" value="2-Hacid_dh"/>
    <property type="match status" value="1"/>
</dbReference>
<feature type="domain" description="D-isomer specific 2-hydroxyacid dehydrogenase NAD-binding" evidence="6">
    <location>
        <begin position="123"/>
        <end position="291"/>
    </location>
</feature>
<dbReference type="KEGG" id="ecz:ECS88_3862"/>
<dbReference type="GO" id="GO:0051287">
    <property type="term" value="F:NAD binding"/>
    <property type="evidence" value="ECO:0007669"/>
    <property type="project" value="InterPro"/>
</dbReference>
<dbReference type="SUPFAM" id="SSF51735">
    <property type="entry name" value="NAD(P)-binding Rossmann-fold domains"/>
    <property type="match status" value="1"/>
</dbReference>
<dbReference type="SUPFAM" id="SSF52283">
    <property type="entry name" value="Formate/glycerate dehydrogenase catalytic domain-like"/>
    <property type="match status" value="1"/>
</dbReference>
<dbReference type="PROSITE" id="PS00671">
    <property type="entry name" value="D_2_HYDROXYACID_DH_3"/>
    <property type="match status" value="1"/>
</dbReference>